<gene>
    <name evidence="8" type="ORF">VB620_20125</name>
</gene>
<feature type="domain" description="DarT" evidence="7">
    <location>
        <begin position="1"/>
        <end position="106"/>
    </location>
</feature>
<dbReference type="Proteomes" id="UP001302120">
    <property type="component" value="Unassembled WGS sequence"/>
</dbReference>
<organism evidence="8 9">
    <name type="scientific">Nodularia harveyana UHCC-0300</name>
    <dbReference type="NCBI Taxonomy" id="2974287"/>
    <lineage>
        <taxon>Bacteria</taxon>
        <taxon>Bacillati</taxon>
        <taxon>Cyanobacteriota</taxon>
        <taxon>Cyanophyceae</taxon>
        <taxon>Nostocales</taxon>
        <taxon>Nodulariaceae</taxon>
        <taxon>Nodularia</taxon>
    </lineage>
</organism>
<keyword evidence="2" id="KW-0328">Glycosyltransferase</keyword>
<dbReference type="RefSeq" id="WP_323197934.1">
    <property type="nucleotide sequence ID" value="NZ_JAYGHG010000050.1"/>
</dbReference>
<evidence type="ECO:0000256" key="4">
    <source>
        <dbReference type="ARBA" id="ARBA00022695"/>
    </source>
</evidence>
<name>A0ABU5UJE0_9CYAN</name>
<comment type="similarity">
    <text evidence="6">Belongs to the DarT ADP-ribosyltransferase family.</text>
</comment>
<keyword evidence="3" id="KW-0808">Transferase</keyword>
<sequence length="106" mass="12545">MNNLLSTPRNGHAAMVYTAFFDEIEYLYADNVIDSEIMQAKFWNDTAEDGDRKRRRQAEFLVHQFLPWGLIEEIGVINTIIQTQVKEILQKINIQTPVKVYSEWYY</sequence>
<evidence type="ECO:0000256" key="2">
    <source>
        <dbReference type="ARBA" id="ARBA00022676"/>
    </source>
</evidence>
<evidence type="ECO:0000256" key="3">
    <source>
        <dbReference type="ARBA" id="ARBA00022679"/>
    </source>
</evidence>
<evidence type="ECO:0000259" key="7">
    <source>
        <dbReference type="PROSITE" id="PS52018"/>
    </source>
</evidence>
<dbReference type="EMBL" id="JAYGHG010000050">
    <property type="protein sequence ID" value="MEA5583637.1"/>
    <property type="molecule type" value="Genomic_DNA"/>
</dbReference>
<dbReference type="Pfam" id="PF14487">
    <property type="entry name" value="DarT"/>
    <property type="match status" value="1"/>
</dbReference>
<proteinExistence type="inferred from homology"/>
<evidence type="ECO:0000313" key="8">
    <source>
        <dbReference type="EMBL" id="MEA5583637.1"/>
    </source>
</evidence>
<protein>
    <submittedName>
        <fullName evidence="8">DarT ssDNA thymidine ADP-ribosyltransferase family protein</fullName>
    </submittedName>
</protein>
<evidence type="ECO:0000256" key="5">
    <source>
        <dbReference type="ARBA" id="ARBA00023125"/>
    </source>
</evidence>
<dbReference type="PROSITE" id="PS52018">
    <property type="entry name" value="DART"/>
    <property type="match status" value="1"/>
</dbReference>
<keyword evidence="9" id="KW-1185">Reference proteome</keyword>
<comment type="caution">
    <text evidence="6">Lacks conserved residue(s) required for the propagation of feature annotation.</text>
</comment>
<dbReference type="InterPro" id="IPR029494">
    <property type="entry name" value="DarT"/>
</dbReference>
<evidence type="ECO:0000256" key="1">
    <source>
        <dbReference type="ARBA" id="ARBA00022649"/>
    </source>
</evidence>
<keyword evidence="5 6" id="KW-0238">DNA-binding</keyword>
<keyword evidence="4" id="KW-0548">Nucleotidyltransferase</keyword>
<evidence type="ECO:0000313" key="9">
    <source>
        <dbReference type="Proteomes" id="UP001302120"/>
    </source>
</evidence>
<evidence type="ECO:0000256" key="6">
    <source>
        <dbReference type="PROSITE-ProRule" id="PRU01362"/>
    </source>
</evidence>
<reference evidence="8 9" key="1">
    <citation type="submission" date="2023-12" db="EMBL/GenBank/DDBJ databases">
        <title>Baltic Sea Cyanobacteria.</title>
        <authorList>
            <person name="Delbaje E."/>
            <person name="Fewer D.P."/>
            <person name="Shishido T.K."/>
        </authorList>
    </citation>
    <scope>NUCLEOTIDE SEQUENCE [LARGE SCALE GENOMIC DNA]</scope>
    <source>
        <strain evidence="8 9">UHCC-0300</strain>
    </source>
</reference>
<accession>A0ABU5UJE0</accession>
<comment type="caution">
    <text evidence="8">The sequence shown here is derived from an EMBL/GenBank/DDBJ whole genome shotgun (WGS) entry which is preliminary data.</text>
</comment>
<keyword evidence="1 6" id="KW-1277">Toxin-antitoxin system</keyword>